<feature type="region of interest" description="Disordered" evidence="1">
    <location>
        <begin position="22"/>
        <end position="82"/>
    </location>
</feature>
<feature type="signal peptide" evidence="2">
    <location>
        <begin position="1"/>
        <end position="20"/>
    </location>
</feature>
<dbReference type="Proteomes" id="UP000198869">
    <property type="component" value="Unassembled WGS sequence"/>
</dbReference>
<reference evidence="4" key="1">
    <citation type="submission" date="2016-10" db="EMBL/GenBank/DDBJ databases">
        <authorList>
            <person name="Varghese N."/>
            <person name="Submissions S."/>
        </authorList>
    </citation>
    <scope>NUCLEOTIDE SEQUENCE [LARGE SCALE GENOMIC DNA]</scope>
    <source>
        <strain evidence="4">DSM 17071</strain>
    </source>
</reference>
<accession>A0A1G8DS14</accession>
<feature type="compositionally biased region" description="Polar residues" evidence="1">
    <location>
        <begin position="25"/>
        <end position="73"/>
    </location>
</feature>
<dbReference type="PROSITE" id="PS51257">
    <property type="entry name" value="PROKAR_LIPOPROTEIN"/>
    <property type="match status" value="1"/>
</dbReference>
<evidence type="ECO:0000256" key="2">
    <source>
        <dbReference type="SAM" id="SignalP"/>
    </source>
</evidence>
<dbReference type="EMBL" id="FNDW01000001">
    <property type="protein sequence ID" value="SDH60375.1"/>
    <property type="molecule type" value="Genomic_DNA"/>
</dbReference>
<dbReference type="AlphaFoldDB" id="A0A1G8DS14"/>
<evidence type="ECO:0000256" key="1">
    <source>
        <dbReference type="SAM" id="MobiDB-lite"/>
    </source>
</evidence>
<organism evidence="3 4">
    <name type="scientific">Chryseobacterium taeanense</name>
    <dbReference type="NCBI Taxonomy" id="311334"/>
    <lineage>
        <taxon>Bacteria</taxon>
        <taxon>Pseudomonadati</taxon>
        <taxon>Bacteroidota</taxon>
        <taxon>Flavobacteriia</taxon>
        <taxon>Flavobacteriales</taxon>
        <taxon>Weeksellaceae</taxon>
        <taxon>Chryseobacterium group</taxon>
        <taxon>Chryseobacterium</taxon>
    </lineage>
</organism>
<sequence>MKKVMLLMLGLSLFAVSCQKKEVQNDANSMSDSTDAVSTYPDNTETATSMDTTASVRDSIMNQSASGQSNRADGNTRTDSMR</sequence>
<proteinExistence type="predicted"/>
<gene>
    <name evidence="3" type="ORF">SAMN05421846_101288</name>
</gene>
<evidence type="ECO:0000313" key="3">
    <source>
        <dbReference type="EMBL" id="SDH60375.1"/>
    </source>
</evidence>
<feature type="chain" id="PRO_5011764269" evidence="2">
    <location>
        <begin position="21"/>
        <end position="82"/>
    </location>
</feature>
<keyword evidence="4" id="KW-1185">Reference proteome</keyword>
<evidence type="ECO:0000313" key="4">
    <source>
        <dbReference type="Proteomes" id="UP000198869"/>
    </source>
</evidence>
<name>A0A1G8DS14_9FLAO</name>
<protein>
    <submittedName>
        <fullName evidence="3">Uncharacterized protein</fullName>
    </submittedName>
</protein>
<keyword evidence="2" id="KW-0732">Signal</keyword>